<keyword evidence="7" id="KW-0560">Oxidoreductase</keyword>
<dbReference type="SMART" id="SM00926">
    <property type="entry name" value="Molybdop_Fe4S4"/>
    <property type="match status" value="1"/>
</dbReference>
<evidence type="ECO:0000256" key="2">
    <source>
        <dbReference type="ARBA" id="ARBA00010312"/>
    </source>
</evidence>
<dbReference type="GO" id="GO:0016491">
    <property type="term" value="F:oxidoreductase activity"/>
    <property type="evidence" value="ECO:0007669"/>
    <property type="project" value="UniProtKB-KW"/>
</dbReference>
<dbReference type="PANTHER" id="PTHR43742">
    <property type="entry name" value="TRIMETHYLAMINE-N-OXIDE REDUCTASE"/>
    <property type="match status" value="1"/>
</dbReference>
<dbReference type="InterPro" id="IPR009010">
    <property type="entry name" value="Asp_de-COase-like_dom_sf"/>
</dbReference>
<dbReference type="InterPro" id="IPR050612">
    <property type="entry name" value="Prok_Mopterin_Oxidored"/>
</dbReference>
<dbReference type="Gene3D" id="3.40.228.10">
    <property type="entry name" value="Dimethylsulfoxide Reductase, domain 2"/>
    <property type="match status" value="1"/>
</dbReference>
<dbReference type="InterPro" id="IPR006311">
    <property type="entry name" value="TAT_signal"/>
</dbReference>
<evidence type="ECO:0000256" key="3">
    <source>
        <dbReference type="ARBA" id="ARBA00022485"/>
    </source>
</evidence>
<dbReference type="EMBL" id="JACCKB010000026">
    <property type="protein sequence ID" value="NYZ67530.1"/>
    <property type="molecule type" value="Genomic_DNA"/>
</dbReference>
<comment type="similarity">
    <text evidence="2">Belongs to the prokaryotic molybdopterin-containing oxidoreductase family.</text>
</comment>
<name>A0A853I0M1_9GAMM</name>
<dbReference type="GO" id="GO:0046872">
    <property type="term" value="F:metal ion binding"/>
    <property type="evidence" value="ECO:0007669"/>
    <property type="project" value="UniProtKB-KW"/>
</dbReference>
<dbReference type="GO" id="GO:0043546">
    <property type="term" value="F:molybdopterin cofactor binding"/>
    <property type="evidence" value="ECO:0007669"/>
    <property type="project" value="InterPro"/>
</dbReference>
<dbReference type="Gene3D" id="3.40.50.740">
    <property type="match status" value="1"/>
</dbReference>
<keyword evidence="9" id="KW-0411">Iron-sulfur</keyword>
<dbReference type="RefSeq" id="WP_180569551.1">
    <property type="nucleotide sequence ID" value="NZ_JACCKB010000026.1"/>
</dbReference>
<dbReference type="Gene3D" id="3.30.200.210">
    <property type="match status" value="1"/>
</dbReference>
<evidence type="ECO:0000259" key="10">
    <source>
        <dbReference type="PROSITE" id="PS51669"/>
    </source>
</evidence>
<keyword evidence="3" id="KW-0004">4Fe-4S</keyword>
<keyword evidence="8" id="KW-0408">Iron</keyword>
<keyword evidence="12" id="KW-1185">Reference proteome</keyword>
<evidence type="ECO:0000256" key="8">
    <source>
        <dbReference type="ARBA" id="ARBA00023004"/>
    </source>
</evidence>
<evidence type="ECO:0000256" key="7">
    <source>
        <dbReference type="ARBA" id="ARBA00023002"/>
    </source>
</evidence>
<gene>
    <name evidence="11" type="ORF">H0A36_16045</name>
</gene>
<keyword evidence="6" id="KW-0732">Signal</keyword>
<evidence type="ECO:0000256" key="1">
    <source>
        <dbReference type="ARBA" id="ARBA00001942"/>
    </source>
</evidence>
<dbReference type="AlphaFoldDB" id="A0A853I0M1"/>
<dbReference type="Pfam" id="PF00384">
    <property type="entry name" value="Molybdopterin"/>
    <property type="match status" value="1"/>
</dbReference>
<evidence type="ECO:0000313" key="12">
    <source>
        <dbReference type="Proteomes" id="UP000569732"/>
    </source>
</evidence>
<protein>
    <submittedName>
        <fullName evidence="11">Molybdopterin-dependent oxidoreductase</fullName>
    </submittedName>
</protein>
<evidence type="ECO:0000256" key="5">
    <source>
        <dbReference type="ARBA" id="ARBA00022723"/>
    </source>
</evidence>
<evidence type="ECO:0000313" key="11">
    <source>
        <dbReference type="EMBL" id="NYZ67530.1"/>
    </source>
</evidence>
<dbReference type="PANTHER" id="PTHR43742:SF9">
    <property type="entry name" value="TETRATHIONATE REDUCTASE SUBUNIT A"/>
    <property type="match status" value="1"/>
</dbReference>
<dbReference type="InterPro" id="IPR006657">
    <property type="entry name" value="MoPterin_dinucl-bd_dom"/>
</dbReference>
<dbReference type="PROSITE" id="PS51318">
    <property type="entry name" value="TAT"/>
    <property type="match status" value="1"/>
</dbReference>
<keyword evidence="4" id="KW-0500">Molybdenum</keyword>
<evidence type="ECO:0000256" key="9">
    <source>
        <dbReference type="ARBA" id="ARBA00023014"/>
    </source>
</evidence>
<dbReference type="SUPFAM" id="SSF50692">
    <property type="entry name" value="ADC-like"/>
    <property type="match status" value="1"/>
</dbReference>
<accession>A0A853I0M1</accession>
<dbReference type="SUPFAM" id="SSF53706">
    <property type="entry name" value="Formate dehydrogenase/DMSO reductase, domains 1-3"/>
    <property type="match status" value="1"/>
</dbReference>
<reference evidence="11 12" key="1">
    <citation type="submission" date="2020-07" db="EMBL/GenBank/DDBJ databases">
        <title>Endozoicomonas sp. nov., isolated from sediment.</title>
        <authorList>
            <person name="Gu T."/>
        </authorList>
    </citation>
    <scope>NUCLEOTIDE SEQUENCE [LARGE SCALE GENOMIC DNA]</scope>
    <source>
        <strain evidence="11 12">SM1973</strain>
    </source>
</reference>
<dbReference type="Pfam" id="PF01568">
    <property type="entry name" value="Molydop_binding"/>
    <property type="match status" value="1"/>
</dbReference>
<dbReference type="Gene3D" id="2.40.40.20">
    <property type="match status" value="1"/>
</dbReference>
<comment type="caution">
    <text evidence="11">The sequence shown here is derived from an EMBL/GenBank/DDBJ whole genome shotgun (WGS) entry which is preliminary data.</text>
</comment>
<evidence type="ECO:0000256" key="6">
    <source>
        <dbReference type="ARBA" id="ARBA00022729"/>
    </source>
</evidence>
<sequence length="865" mass="97972">MSLSRRVFLKNSSLLSLFAGFGVPWSVIATEIEKVKTGASAANESVIRYVKSTCAHCVNFCGINIKLENNIIRSIYPDEARAEFYNHGICPKGVSGSFNTYNPYRIKTPLKRTNPKKGLDQDPGWVEISWDEAFDTITKKLQRIREDDPRKFVWQHGHGKYLIGDKFPKAFTAAFGTPNLVHRTTSCEAARHVADEITWGYHGFLPDINECNYLLNFGANYFEGEQFARWLDHTVTDAKERGMKVVVVEPRLSNSAAKANEWIPVRPGKDILLLLGMARILIQENWIDREFLTQYTNAPNLVDTNGEFLRDKDGQALVWDQVTQQAVAFSSGRIKPELAGRFTHNQKEYSTAFQVFADSLNTLNDKDIAEEAGVPAATIRRLTEELAKQAQIGATVVRNGQTLRYRPVAIHTFRGLAAKQYGVQNWRAGLIVQMLLGSIDAVGGLNLHSVHKKPGYMEPAEAEYPPTRVDLQESIFFPHATHNVAQQVAKTILEPKKYGLPYTPEMQIFYATNRPFSTTDSKEQFKSLEKTYNVVIDIVMSETAEMADIVLPDLTYLESWHLSPTRYTPATKHTAIRQPVTNVFNLPHDGFSIIWELASRLGLRDQYIEQINKKWGLKKNPLKTGRDYSAKEVVENLWLEKTKGKEFSYAVEHGFSGKHLSENDTYLKGVEAKFKGAGKPKMQFYAESMLGTLFNIKETVKQHDIKNIDLDDYQVSLSPLPLRVHSMPVPHRNKDKYPFYIITYKRMNRTQSGNTAMNPLLNALGPEADENFVLINEQTAIELKLKEKDKVQIETRVGSVEGRVKLTQCIRPDTLAVSYHYGQQSLGMPDYARKGIWINSILESHSDLVSGMDSFNDSVCRLKKV</sequence>
<evidence type="ECO:0000256" key="4">
    <source>
        <dbReference type="ARBA" id="ARBA00022505"/>
    </source>
</evidence>
<organism evidence="11 12">
    <name type="scientific">Spartinivicinus marinus</name>
    <dbReference type="NCBI Taxonomy" id="2994442"/>
    <lineage>
        <taxon>Bacteria</taxon>
        <taxon>Pseudomonadati</taxon>
        <taxon>Pseudomonadota</taxon>
        <taxon>Gammaproteobacteria</taxon>
        <taxon>Oceanospirillales</taxon>
        <taxon>Zooshikellaceae</taxon>
        <taxon>Spartinivicinus</taxon>
    </lineage>
</organism>
<dbReference type="InterPro" id="IPR006963">
    <property type="entry name" value="Mopterin_OxRdtase_4Fe-4S_dom"/>
</dbReference>
<feature type="domain" description="4Fe-4S Mo/W bis-MGD-type" evidence="10">
    <location>
        <begin position="47"/>
        <end position="104"/>
    </location>
</feature>
<keyword evidence="5" id="KW-0479">Metal-binding</keyword>
<dbReference type="GO" id="GO:0051539">
    <property type="term" value="F:4 iron, 4 sulfur cluster binding"/>
    <property type="evidence" value="ECO:0007669"/>
    <property type="project" value="UniProtKB-KW"/>
</dbReference>
<proteinExistence type="inferred from homology"/>
<comment type="cofactor">
    <cofactor evidence="1">
        <name>Mo-bis(molybdopterin guanine dinucleotide)</name>
        <dbReference type="ChEBI" id="CHEBI:60539"/>
    </cofactor>
</comment>
<dbReference type="Proteomes" id="UP000569732">
    <property type="component" value="Unassembled WGS sequence"/>
</dbReference>
<dbReference type="PROSITE" id="PS51669">
    <property type="entry name" value="4FE4S_MOW_BIS_MGD"/>
    <property type="match status" value="1"/>
</dbReference>
<dbReference type="InterPro" id="IPR006656">
    <property type="entry name" value="Mopterin_OxRdtase"/>
</dbReference>